<dbReference type="InterPro" id="IPR039182">
    <property type="entry name" value="Pop1"/>
</dbReference>
<dbReference type="OrthoDB" id="442863at2759"/>
<sequence>MADDSKKRKLPVNNGPPPKRPRFPGKPQHKISATPASDAYPNGELNVSRFVHVHENEIKALESAMKVAKKGLMRRTFQDVPRDLRRRTAAHNPQRVPTRFRARTKKEAREDNVTITKSKSGSGIGKGPKKWLRQEVIDKKKKSREKRAKKSREDVDITVTMDVDTDKDNLPDKPAASDSGKPTTSKKQRQKQTALTVPNRPPAKFRKRQVHKTWLPTHLYHTKRAQITPPNEPLWRFAIPLSPATKSYRLTHRAATLRGAVAWDMSYISTIGLEGTEGSLVGLLKALRYAEEDAEEIWDERGKAKKWRAGLRTWEGWIHGREGEIPKKIAQVTVIWRARGSADEKTRQILIRVHPSAFLQLWNEVIRVSKVQKPAVVVEDLRFEIGSIEVTGPAATEALTSVLHPSPFGEAGANPALSVWPSLAPVTDLRTLPPNVLLHFPIVDPRLRCPPRPAKMSQDEVSHSHLLETLAYWPIDEHPSAAEVFDRDAILAASRSLPSQQSINRRKSAAAPGEYPDARPSDARIPILAYVSEHGKTWTILLPWKCVAPVWRSLMFYPVSTGGNPRFGGLLEKRQLHFERSVACFPFDCPGTDAGWAWEVAERAEREKEWRKRPRGKRIEWTTIDMGHGRKGEVGDPWACEWERLLPNSNDPAATEKKESSGKPATPLLQLSLQAASDLVAGRSSPKTFLSAPYIFAVKITMVQRGVPTTCARLYRLPTDNPDLREKWLSLMPCPKPSSTTKRDQNRPRNGNTKNVPQHIRNRRLAASLLERKDQTQDHMKAGDAEYPVVPNESSLIGFVTTGNYNLAEGKPSAIANLVLHRVFGVHDADAGIARKPLGKEDRVCIVREAGSTLGRLAVWDVAL</sequence>
<dbReference type="GO" id="GO:0001682">
    <property type="term" value="P:tRNA 5'-leader removal"/>
    <property type="evidence" value="ECO:0007669"/>
    <property type="project" value="InterPro"/>
</dbReference>
<dbReference type="STRING" id="1231657.A0A1Y1YDP0"/>
<keyword evidence="2" id="KW-0819">tRNA processing</keyword>
<dbReference type="InterPro" id="IPR012590">
    <property type="entry name" value="POPLD_dom"/>
</dbReference>
<dbReference type="Pfam" id="PF06978">
    <property type="entry name" value="POP1_N"/>
    <property type="match status" value="1"/>
</dbReference>
<accession>A0A1Y1YDP0</accession>
<dbReference type="GO" id="GO:0005655">
    <property type="term" value="C:nucleolar ribonuclease P complex"/>
    <property type="evidence" value="ECO:0007669"/>
    <property type="project" value="InterPro"/>
</dbReference>
<dbReference type="EMBL" id="MCFA01000265">
    <property type="protein sequence ID" value="ORX96033.1"/>
    <property type="molecule type" value="Genomic_DNA"/>
</dbReference>
<feature type="compositionally biased region" description="Basic residues" evidence="4">
    <location>
        <begin position="19"/>
        <end position="29"/>
    </location>
</feature>
<dbReference type="GO" id="GO:0000172">
    <property type="term" value="C:ribonuclease MRP complex"/>
    <property type="evidence" value="ECO:0007669"/>
    <property type="project" value="InterPro"/>
</dbReference>
<feature type="region of interest" description="Disordered" evidence="4">
    <location>
        <begin position="1"/>
        <end position="43"/>
    </location>
</feature>
<feature type="compositionally biased region" description="Basic residues" evidence="4">
    <location>
        <begin position="139"/>
        <end position="150"/>
    </location>
</feature>
<dbReference type="Pfam" id="PF08170">
    <property type="entry name" value="POPLD"/>
    <property type="match status" value="1"/>
</dbReference>
<feature type="region of interest" description="Disordered" evidence="4">
    <location>
        <begin position="731"/>
        <end position="761"/>
    </location>
</feature>
<evidence type="ECO:0000256" key="3">
    <source>
        <dbReference type="ARBA" id="ARBA00023242"/>
    </source>
</evidence>
<proteinExistence type="predicted"/>
<feature type="domain" description="POP1 C-terminal" evidence="7">
    <location>
        <begin position="697"/>
        <end position="862"/>
    </location>
</feature>
<evidence type="ECO:0000259" key="6">
    <source>
        <dbReference type="Pfam" id="PF08170"/>
    </source>
</evidence>
<evidence type="ECO:0000256" key="1">
    <source>
        <dbReference type="ARBA" id="ARBA00004123"/>
    </source>
</evidence>
<evidence type="ECO:0000256" key="4">
    <source>
        <dbReference type="SAM" id="MobiDB-lite"/>
    </source>
</evidence>
<evidence type="ECO:0000259" key="5">
    <source>
        <dbReference type="Pfam" id="PF06978"/>
    </source>
</evidence>
<feature type="region of interest" description="Disordered" evidence="4">
    <location>
        <begin position="78"/>
        <end position="202"/>
    </location>
</feature>
<evidence type="ECO:0000313" key="8">
    <source>
        <dbReference type="EMBL" id="ORX96033.1"/>
    </source>
</evidence>
<dbReference type="InterPro" id="IPR055079">
    <property type="entry name" value="POP1_C"/>
</dbReference>
<comment type="caution">
    <text evidence="8">The sequence shown here is derived from an EMBL/GenBank/DDBJ whole genome shotgun (WGS) entry which is preliminary data.</text>
</comment>
<dbReference type="PANTHER" id="PTHR22731:SF3">
    <property type="entry name" value="RIBONUCLEASES P_MRP PROTEIN SUBUNIT POP1"/>
    <property type="match status" value="1"/>
</dbReference>
<dbReference type="Proteomes" id="UP000193144">
    <property type="component" value="Unassembled WGS sequence"/>
</dbReference>
<dbReference type="PANTHER" id="PTHR22731">
    <property type="entry name" value="RIBONUCLEASES P/MRP PROTEIN SUBUNIT POP1"/>
    <property type="match status" value="1"/>
</dbReference>
<protein>
    <submittedName>
        <fullName evidence="8">Ribonucleases P/MRP protein subunit POP1-domain-containing protein</fullName>
    </submittedName>
</protein>
<evidence type="ECO:0000256" key="2">
    <source>
        <dbReference type="ARBA" id="ARBA00022694"/>
    </source>
</evidence>
<dbReference type="InterPro" id="IPR009723">
    <property type="entry name" value="Pop1_N"/>
</dbReference>
<keyword evidence="9" id="KW-1185">Reference proteome</keyword>
<comment type="subcellular location">
    <subcellularLocation>
        <location evidence="1">Nucleus</location>
    </subcellularLocation>
</comment>
<evidence type="ECO:0000313" key="9">
    <source>
        <dbReference type="Proteomes" id="UP000193144"/>
    </source>
</evidence>
<dbReference type="Pfam" id="PF22770">
    <property type="entry name" value="POP1_C"/>
    <property type="match status" value="1"/>
</dbReference>
<reference evidence="8 9" key="1">
    <citation type="submission" date="2016-07" db="EMBL/GenBank/DDBJ databases">
        <title>Pervasive Adenine N6-methylation of Active Genes in Fungi.</title>
        <authorList>
            <consortium name="DOE Joint Genome Institute"/>
            <person name="Mondo S.J."/>
            <person name="Dannebaum R.O."/>
            <person name="Kuo R.C."/>
            <person name="Labutti K."/>
            <person name="Haridas S."/>
            <person name="Kuo A."/>
            <person name="Salamov A."/>
            <person name="Ahrendt S.R."/>
            <person name="Lipzen A."/>
            <person name="Sullivan W."/>
            <person name="Andreopoulos W.B."/>
            <person name="Clum A."/>
            <person name="Lindquist E."/>
            <person name="Daum C."/>
            <person name="Ramamoorthy G.K."/>
            <person name="Gryganskyi A."/>
            <person name="Culley D."/>
            <person name="Magnuson J.K."/>
            <person name="James T.Y."/>
            <person name="O'Malley M.A."/>
            <person name="Stajich J.E."/>
            <person name="Spatafora J.W."/>
            <person name="Visel A."/>
            <person name="Grigoriev I.V."/>
        </authorList>
    </citation>
    <scope>NUCLEOTIDE SEQUENCE [LARGE SCALE GENOMIC DNA]</scope>
    <source>
        <strain evidence="8 9">CBS 115471</strain>
    </source>
</reference>
<feature type="domain" description="Pop1 N-terminal" evidence="5">
    <location>
        <begin position="50"/>
        <end position="275"/>
    </location>
</feature>
<dbReference type="AlphaFoldDB" id="A0A1Y1YDP0"/>
<name>A0A1Y1YDP0_9PLEO</name>
<gene>
    <name evidence="8" type="ORF">BCR34DRAFT_498052</name>
</gene>
<feature type="domain" description="POPLD" evidence="6">
    <location>
        <begin position="537"/>
        <end position="642"/>
    </location>
</feature>
<evidence type="ECO:0000259" key="7">
    <source>
        <dbReference type="Pfam" id="PF22770"/>
    </source>
</evidence>
<organism evidence="8 9">
    <name type="scientific">Clohesyomyces aquaticus</name>
    <dbReference type="NCBI Taxonomy" id="1231657"/>
    <lineage>
        <taxon>Eukaryota</taxon>
        <taxon>Fungi</taxon>
        <taxon>Dikarya</taxon>
        <taxon>Ascomycota</taxon>
        <taxon>Pezizomycotina</taxon>
        <taxon>Dothideomycetes</taxon>
        <taxon>Pleosporomycetidae</taxon>
        <taxon>Pleosporales</taxon>
        <taxon>Lindgomycetaceae</taxon>
        <taxon>Clohesyomyces</taxon>
    </lineage>
</organism>
<keyword evidence="3" id="KW-0539">Nucleus</keyword>